<keyword evidence="1" id="KW-0732">Signal</keyword>
<comment type="caution">
    <text evidence="2">The sequence shown here is derived from an EMBL/GenBank/DDBJ whole genome shotgun (WGS) entry which is preliminary data.</text>
</comment>
<accession>A0A9P5XXG3</accession>
<proteinExistence type="predicted"/>
<organism evidence="2 3">
    <name type="scientific">Collybia nuda</name>
    <dbReference type="NCBI Taxonomy" id="64659"/>
    <lineage>
        <taxon>Eukaryota</taxon>
        <taxon>Fungi</taxon>
        <taxon>Dikarya</taxon>
        <taxon>Basidiomycota</taxon>
        <taxon>Agaricomycotina</taxon>
        <taxon>Agaricomycetes</taxon>
        <taxon>Agaricomycetidae</taxon>
        <taxon>Agaricales</taxon>
        <taxon>Tricholomatineae</taxon>
        <taxon>Clitocybaceae</taxon>
        <taxon>Collybia</taxon>
    </lineage>
</organism>
<evidence type="ECO:0000313" key="3">
    <source>
        <dbReference type="Proteomes" id="UP000807353"/>
    </source>
</evidence>
<dbReference type="AlphaFoldDB" id="A0A9P5XXG3"/>
<evidence type="ECO:0008006" key="4">
    <source>
        <dbReference type="Google" id="ProtNLM"/>
    </source>
</evidence>
<protein>
    <recommendedName>
        <fullName evidence="4">Secreted protein</fullName>
    </recommendedName>
</protein>
<feature type="chain" id="PRO_5040108328" description="Secreted protein" evidence="1">
    <location>
        <begin position="20"/>
        <end position="90"/>
    </location>
</feature>
<name>A0A9P5XXG3_9AGAR</name>
<sequence length="90" mass="10433">MFSFVFILLFLWNTTFLKSQLGTDACTCIWVNGGEFKSIRLTRFLTSNSSIGKQTLSTFSFESPMKFKYGCLPRHVSQDHLLYKSTKKLY</sequence>
<keyword evidence="3" id="KW-1185">Reference proteome</keyword>
<gene>
    <name evidence="2" type="ORF">BDZ94DRAFT_99826</name>
</gene>
<evidence type="ECO:0000256" key="1">
    <source>
        <dbReference type="SAM" id="SignalP"/>
    </source>
</evidence>
<dbReference type="Proteomes" id="UP000807353">
    <property type="component" value="Unassembled WGS sequence"/>
</dbReference>
<evidence type="ECO:0000313" key="2">
    <source>
        <dbReference type="EMBL" id="KAF9458504.1"/>
    </source>
</evidence>
<dbReference type="EMBL" id="MU150338">
    <property type="protein sequence ID" value="KAF9458504.1"/>
    <property type="molecule type" value="Genomic_DNA"/>
</dbReference>
<feature type="signal peptide" evidence="1">
    <location>
        <begin position="1"/>
        <end position="19"/>
    </location>
</feature>
<reference evidence="2" key="1">
    <citation type="submission" date="2020-11" db="EMBL/GenBank/DDBJ databases">
        <authorList>
            <consortium name="DOE Joint Genome Institute"/>
            <person name="Ahrendt S."/>
            <person name="Riley R."/>
            <person name="Andreopoulos W."/>
            <person name="Labutti K."/>
            <person name="Pangilinan J."/>
            <person name="Ruiz-Duenas F.J."/>
            <person name="Barrasa J.M."/>
            <person name="Sanchez-Garcia M."/>
            <person name="Camarero S."/>
            <person name="Miyauchi S."/>
            <person name="Serrano A."/>
            <person name="Linde D."/>
            <person name="Babiker R."/>
            <person name="Drula E."/>
            <person name="Ayuso-Fernandez I."/>
            <person name="Pacheco R."/>
            <person name="Padilla G."/>
            <person name="Ferreira P."/>
            <person name="Barriuso J."/>
            <person name="Kellner H."/>
            <person name="Castanera R."/>
            <person name="Alfaro M."/>
            <person name="Ramirez L."/>
            <person name="Pisabarro A.G."/>
            <person name="Kuo A."/>
            <person name="Tritt A."/>
            <person name="Lipzen A."/>
            <person name="He G."/>
            <person name="Yan M."/>
            <person name="Ng V."/>
            <person name="Cullen D."/>
            <person name="Martin F."/>
            <person name="Rosso M.-N."/>
            <person name="Henrissat B."/>
            <person name="Hibbett D."/>
            <person name="Martinez A.T."/>
            <person name="Grigoriev I.V."/>
        </authorList>
    </citation>
    <scope>NUCLEOTIDE SEQUENCE</scope>
    <source>
        <strain evidence="2">CBS 247.69</strain>
    </source>
</reference>